<gene>
    <name evidence="1" type="ORF">QFC24_004754</name>
</gene>
<dbReference type="Proteomes" id="UP001234202">
    <property type="component" value="Unassembled WGS sequence"/>
</dbReference>
<proteinExistence type="predicted"/>
<organism evidence="1 2">
    <name type="scientific">Naganishia onofrii</name>
    <dbReference type="NCBI Taxonomy" id="1851511"/>
    <lineage>
        <taxon>Eukaryota</taxon>
        <taxon>Fungi</taxon>
        <taxon>Dikarya</taxon>
        <taxon>Basidiomycota</taxon>
        <taxon>Agaricomycotina</taxon>
        <taxon>Tremellomycetes</taxon>
        <taxon>Filobasidiales</taxon>
        <taxon>Filobasidiaceae</taxon>
        <taxon>Naganishia</taxon>
    </lineage>
</organism>
<keyword evidence="2" id="KW-1185">Reference proteome</keyword>
<comment type="caution">
    <text evidence="1">The sequence shown here is derived from an EMBL/GenBank/DDBJ whole genome shotgun (WGS) entry which is preliminary data.</text>
</comment>
<reference evidence="1" key="1">
    <citation type="submission" date="2023-04" db="EMBL/GenBank/DDBJ databases">
        <title>Draft Genome sequencing of Naganishia species isolated from polar environments using Oxford Nanopore Technology.</title>
        <authorList>
            <person name="Leo P."/>
            <person name="Venkateswaran K."/>
        </authorList>
    </citation>
    <scope>NUCLEOTIDE SEQUENCE</scope>
    <source>
        <strain evidence="1">DBVPG 5303</strain>
    </source>
</reference>
<dbReference type="EMBL" id="JASBWV010000017">
    <property type="protein sequence ID" value="KAJ9121416.1"/>
    <property type="molecule type" value="Genomic_DNA"/>
</dbReference>
<accession>A0ACC2XCP7</accession>
<protein>
    <submittedName>
        <fullName evidence="1">Uncharacterized protein</fullName>
    </submittedName>
</protein>
<evidence type="ECO:0000313" key="1">
    <source>
        <dbReference type="EMBL" id="KAJ9121416.1"/>
    </source>
</evidence>
<sequence>MSIPGFDPETAGNHEEIEMQFAVKTVEHLEAYQKLLYALPPSKLKLTKVDDELFEDFKKTFPELATPEALSHLSEAEMKTAAGKEKWRNFIMKYEKIIPDYNFGTMLRPDAKRDYDQDNSMFVTRTQFYAIEVARNKLGVNDDRTHDATFNPFAIR</sequence>
<name>A0ACC2XCP7_9TREE</name>
<evidence type="ECO:0000313" key="2">
    <source>
        <dbReference type="Proteomes" id="UP001234202"/>
    </source>
</evidence>